<feature type="compositionally biased region" description="Basic residues" evidence="1">
    <location>
        <begin position="369"/>
        <end position="394"/>
    </location>
</feature>
<feature type="non-terminal residue" evidence="2">
    <location>
        <position position="485"/>
    </location>
</feature>
<feature type="compositionally biased region" description="Polar residues" evidence="1">
    <location>
        <begin position="144"/>
        <end position="156"/>
    </location>
</feature>
<organism evidence="2 3">
    <name type="scientific">Actinacidiphila paucisporea</name>
    <dbReference type="NCBI Taxonomy" id="310782"/>
    <lineage>
        <taxon>Bacteria</taxon>
        <taxon>Bacillati</taxon>
        <taxon>Actinomycetota</taxon>
        <taxon>Actinomycetes</taxon>
        <taxon>Kitasatosporales</taxon>
        <taxon>Streptomycetaceae</taxon>
        <taxon>Actinacidiphila</taxon>
    </lineage>
</organism>
<gene>
    <name evidence="2" type="ORF">SAMN05216499_1741</name>
</gene>
<feature type="compositionally biased region" description="Polar residues" evidence="1">
    <location>
        <begin position="178"/>
        <end position="197"/>
    </location>
</feature>
<dbReference type="Proteomes" id="UP000184111">
    <property type="component" value="Unassembled WGS sequence"/>
</dbReference>
<sequence length="485" mass="55818">GEVGGVEVGGHRAVRSPQPPRQRRRGKSLSPAVPGESVEIRVRGSVITLPRRPDHPGGRREQHERPEIGIPRQFIQNPRPTRLGTHHRVDPFGSQSGHDTVIKNTSGMDDRRQRMLRRNTIENLGQGITISHITGRIRNRRTGSRQLGNQPNRTVHTTTTQQQQMTHPIPGHQMPGNHMTQRTRSPGNQHRALSTPTLRGPPLPRDRHQPRNQQTVTHHGDLGLTRSHRNSNSPPGIHLKTGIDHQDPPGMLGLRRPQQTPHSRSSRIRTLGNITTSDHSQPRIVIRRISDKALHATQDIGHTRTDITARPDLLDNDLGRHHTHAAGNRHIDPAHLEQRITRNRRIQLPPRHRLKPQLLHRNDRMTGTVKRRHPHPTVTPRQHHPQHRRTHRIQPHPTPGERHLQTIRRQRMQRRVQQRRMNTETPRLNRQPNLREQVITHTPQTTKPLEHRPIPITQTSQHLISTRHIHPLSTHRRPHTLKQTA</sequence>
<evidence type="ECO:0000313" key="2">
    <source>
        <dbReference type="EMBL" id="SHN38694.1"/>
    </source>
</evidence>
<evidence type="ECO:0000313" key="3">
    <source>
        <dbReference type="Proteomes" id="UP000184111"/>
    </source>
</evidence>
<reference evidence="2 3" key="1">
    <citation type="submission" date="2016-11" db="EMBL/GenBank/DDBJ databases">
        <authorList>
            <person name="Jaros S."/>
            <person name="Januszkiewicz K."/>
            <person name="Wedrychowicz H."/>
        </authorList>
    </citation>
    <scope>NUCLEOTIDE SEQUENCE [LARGE SCALE GENOMIC DNA]</scope>
    <source>
        <strain evidence="2 3">CGMCC 4.2025</strain>
    </source>
</reference>
<dbReference type="AlphaFoldDB" id="A0A1M7R1Z1"/>
<keyword evidence="3" id="KW-1185">Reference proteome</keyword>
<evidence type="ECO:0000256" key="1">
    <source>
        <dbReference type="SAM" id="MobiDB-lite"/>
    </source>
</evidence>
<dbReference type="STRING" id="310782.SAMN05216499_1741"/>
<dbReference type="EMBL" id="FRBI01000074">
    <property type="protein sequence ID" value="SHN38694.1"/>
    <property type="molecule type" value="Genomic_DNA"/>
</dbReference>
<protein>
    <submittedName>
        <fullName evidence="2">Uncharacterized protein</fullName>
    </submittedName>
</protein>
<feature type="region of interest" description="Disordered" evidence="1">
    <location>
        <begin position="141"/>
        <end position="235"/>
    </location>
</feature>
<feature type="compositionally biased region" description="Basic and acidic residues" evidence="1">
    <location>
        <begin position="51"/>
        <end position="67"/>
    </location>
</feature>
<name>A0A1M7R1Z1_9ACTN</name>
<accession>A0A1M7R1Z1</accession>
<feature type="non-terminal residue" evidence="2">
    <location>
        <position position="1"/>
    </location>
</feature>
<feature type="region of interest" description="Disordered" evidence="1">
    <location>
        <begin position="367"/>
        <end position="401"/>
    </location>
</feature>
<proteinExistence type="predicted"/>
<feature type="region of interest" description="Disordered" evidence="1">
    <location>
        <begin position="1"/>
        <end position="67"/>
    </location>
</feature>